<sequence length="220" mass="24266">MAQKGESMIPKGCSFVRPISEGAFGQVLELWEKSTGKSYALKLIPRLTEADQKRAEREVSLLERFRHSRIVGLHKSFVIGGYHGIVMDLGKRNLKDLILDFESRNELIPLEVAVQIGIDIAEGLCVMHNSSPHAITHGDLKPENVLLSEDNRAMLCDLGAADASGVNTSHSAKEIGTFEYNSPERLDDTDQRGTPASDVWSLGVMLHRMVTGKPLFGVDR</sequence>
<organism evidence="11 12">
    <name type="scientific">Blattamonas nauphoetae</name>
    <dbReference type="NCBI Taxonomy" id="2049346"/>
    <lineage>
        <taxon>Eukaryota</taxon>
        <taxon>Metamonada</taxon>
        <taxon>Preaxostyla</taxon>
        <taxon>Oxymonadida</taxon>
        <taxon>Blattamonas</taxon>
    </lineage>
</organism>
<dbReference type="InterPro" id="IPR008271">
    <property type="entry name" value="Ser/Thr_kinase_AS"/>
</dbReference>
<dbReference type="SMART" id="SM00220">
    <property type="entry name" value="S_TKc"/>
    <property type="match status" value="1"/>
</dbReference>
<dbReference type="GO" id="GO:0051301">
    <property type="term" value="P:cell division"/>
    <property type="evidence" value="ECO:0007669"/>
    <property type="project" value="UniProtKB-KW"/>
</dbReference>
<dbReference type="InterPro" id="IPR011009">
    <property type="entry name" value="Kinase-like_dom_sf"/>
</dbReference>
<keyword evidence="3" id="KW-0418">Kinase</keyword>
<protein>
    <recommendedName>
        <fullName evidence="6">mitogen-activated protein kinase kinase</fullName>
        <ecNumber evidence="6">2.7.12.2</ecNumber>
    </recommendedName>
</protein>
<evidence type="ECO:0000256" key="6">
    <source>
        <dbReference type="ARBA" id="ARBA00038999"/>
    </source>
</evidence>
<evidence type="ECO:0000256" key="8">
    <source>
        <dbReference type="ARBA" id="ARBA00049299"/>
    </source>
</evidence>
<comment type="caution">
    <text evidence="11">The sequence shown here is derived from an EMBL/GenBank/DDBJ whole genome shotgun (WGS) entry which is preliminary data.</text>
</comment>
<dbReference type="CDD" id="cd14014">
    <property type="entry name" value="STKc_PknB_like"/>
    <property type="match status" value="1"/>
</dbReference>
<name>A0ABQ9X750_9EUKA</name>
<gene>
    <name evidence="11" type="ORF">BLNAU_17451</name>
</gene>
<proteinExistence type="inferred from homology"/>
<comment type="similarity">
    <text evidence="5">Belongs to the protein kinase superfamily. STE Ser/Thr protein kinase family. MAP kinase kinase subfamily.</text>
</comment>
<dbReference type="Proteomes" id="UP001281761">
    <property type="component" value="Unassembled WGS sequence"/>
</dbReference>
<evidence type="ECO:0000256" key="3">
    <source>
        <dbReference type="ARBA" id="ARBA00022777"/>
    </source>
</evidence>
<dbReference type="Gene3D" id="1.10.510.10">
    <property type="entry name" value="Transferase(Phosphotransferase) domain 1"/>
    <property type="match status" value="1"/>
</dbReference>
<keyword evidence="2" id="KW-0547">Nucleotide-binding</keyword>
<dbReference type="EC" id="2.7.12.2" evidence="6"/>
<evidence type="ECO:0000256" key="5">
    <source>
        <dbReference type="ARBA" id="ARBA00038035"/>
    </source>
</evidence>
<dbReference type="Pfam" id="PF00069">
    <property type="entry name" value="Pkinase"/>
    <property type="match status" value="1"/>
</dbReference>
<dbReference type="SUPFAM" id="SSF56112">
    <property type="entry name" value="Protein kinase-like (PK-like)"/>
    <property type="match status" value="1"/>
</dbReference>
<evidence type="ECO:0000313" key="11">
    <source>
        <dbReference type="EMBL" id="KAK2947618.1"/>
    </source>
</evidence>
<comment type="catalytic activity">
    <reaction evidence="9">
        <text>L-tyrosyl-[protein] + ATP = O-phospho-L-tyrosyl-[protein] + ADP + H(+)</text>
        <dbReference type="Rhea" id="RHEA:10596"/>
        <dbReference type="Rhea" id="RHEA-COMP:10136"/>
        <dbReference type="Rhea" id="RHEA-COMP:20101"/>
        <dbReference type="ChEBI" id="CHEBI:15378"/>
        <dbReference type="ChEBI" id="CHEBI:30616"/>
        <dbReference type="ChEBI" id="CHEBI:46858"/>
        <dbReference type="ChEBI" id="CHEBI:61978"/>
        <dbReference type="ChEBI" id="CHEBI:456216"/>
        <dbReference type="EC" id="2.7.12.2"/>
    </reaction>
</comment>
<evidence type="ECO:0000256" key="2">
    <source>
        <dbReference type="ARBA" id="ARBA00022741"/>
    </source>
</evidence>
<dbReference type="PROSITE" id="PS50011">
    <property type="entry name" value="PROTEIN_KINASE_DOM"/>
    <property type="match status" value="1"/>
</dbReference>
<keyword evidence="4" id="KW-0067">ATP-binding</keyword>
<dbReference type="InterPro" id="IPR000719">
    <property type="entry name" value="Prot_kinase_dom"/>
</dbReference>
<evidence type="ECO:0000313" key="12">
    <source>
        <dbReference type="Proteomes" id="UP001281761"/>
    </source>
</evidence>
<dbReference type="Gene3D" id="3.30.200.20">
    <property type="entry name" value="Phosphorylase Kinase, domain 1"/>
    <property type="match status" value="1"/>
</dbReference>
<evidence type="ECO:0000256" key="7">
    <source>
        <dbReference type="ARBA" id="ARBA00049014"/>
    </source>
</evidence>
<keyword evidence="1 11" id="KW-0808">Transferase</keyword>
<dbReference type="PANTHER" id="PTHR48013:SF9">
    <property type="entry name" value="DUAL SPECIFICITY MITOGEN-ACTIVATED PROTEIN KINASE KINASE 5"/>
    <property type="match status" value="1"/>
</dbReference>
<reference evidence="11 12" key="1">
    <citation type="journal article" date="2022" name="bioRxiv">
        <title>Genomics of Preaxostyla Flagellates Illuminates Evolutionary Transitions and the Path Towards Mitochondrial Loss.</title>
        <authorList>
            <person name="Novak L.V.F."/>
            <person name="Treitli S.C."/>
            <person name="Pyrih J."/>
            <person name="Halakuc P."/>
            <person name="Pipaliya S.V."/>
            <person name="Vacek V."/>
            <person name="Brzon O."/>
            <person name="Soukal P."/>
            <person name="Eme L."/>
            <person name="Dacks J.B."/>
            <person name="Karnkowska A."/>
            <person name="Elias M."/>
            <person name="Hampl V."/>
        </authorList>
    </citation>
    <scope>NUCLEOTIDE SEQUENCE [LARGE SCALE GENOMIC DNA]</scope>
    <source>
        <strain evidence="11">NAU3</strain>
        <tissue evidence="11">Gut</tissue>
    </source>
</reference>
<keyword evidence="11" id="KW-0131">Cell cycle</keyword>
<dbReference type="PROSITE" id="PS00108">
    <property type="entry name" value="PROTEIN_KINASE_ST"/>
    <property type="match status" value="1"/>
</dbReference>
<keyword evidence="12" id="KW-1185">Reference proteome</keyword>
<feature type="domain" description="Protein kinase" evidence="10">
    <location>
        <begin position="13"/>
        <end position="220"/>
    </location>
</feature>
<accession>A0ABQ9X750</accession>
<comment type="catalytic activity">
    <reaction evidence="7">
        <text>L-seryl-[protein] + ATP = O-phospho-L-seryl-[protein] + ADP + H(+)</text>
        <dbReference type="Rhea" id="RHEA:17989"/>
        <dbReference type="Rhea" id="RHEA-COMP:9863"/>
        <dbReference type="Rhea" id="RHEA-COMP:11604"/>
        <dbReference type="ChEBI" id="CHEBI:15378"/>
        <dbReference type="ChEBI" id="CHEBI:29999"/>
        <dbReference type="ChEBI" id="CHEBI:30616"/>
        <dbReference type="ChEBI" id="CHEBI:83421"/>
        <dbReference type="ChEBI" id="CHEBI:456216"/>
        <dbReference type="EC" id="2.7.12.2"/>
    </reaction>
</comment>
<evidence type="ECO:0000256" key="1">
    <source>
        <dbReference type="ARBA" id="ARBA00022679"/>
    </source>
</evidence>
<evidence type="ECO:0000256" key="4">
    <source>
        <dbReference type="ARBA" id="ARBA00022840"/>
    </source>
</evidence>
<evidence type="ECO:0000256" key="9">
    <source>
        <dbReference type="ARBA" id="ARBA00051693"/>
    </source>
</evidence>
<comment type="catalytic activity">
    <reaction evidence="8">
        <text>L-threonyl-[protein] + ATP = O-phospho-L-threonyl-[protein] + ADP + H(+)</text>
        <dbReference type="Rhea" id="RHEA:46608"/>
        <dbReference type="Rhea" id="RHEA-COMP:11060"/>
        <dbReference type="Rhea" id="RHEA-COMP:11605"/>
        <dbReference type="ChEBI" id="CHEBI:15378"/>
        <dbReference type="ChEBI" id="CHEBI:30013"/>
        <dbReference type="ChEBI" id="CHEBI:30616"/>
        <dbReference type="ChEBI" id="CHEBI:61977"/>
        <dbReference type="ChEBI" id="CHEBI:456216"/>
        <dbReference type="EC" id="2.7.12.2"/>
    </reaction>
</comment>
<keyword evidence="11" id="KW-0132">Cell division</keyword>
<dbReference type="PANTHER" id="PTHR48013">
    <property type="entry name" value="DUAL SPECIFICITY MITOGEN-ACTIVATED PROTEIN KINASE KINASE 5-RELATED"/>
    <property type="match status" value="1"/>
</dbReference>
<dbReference type="EMBL" id="JARBJD010000195">
    <property type="protein sequence ID" value="KAK2947618.1"/>
    <property type="molecule type" value="Genomic_DNA"/>
</dbReference>
<dbReference type="GO" id="GO:0008353">
    <property type="term" value="F:RNA polymerase II CTD heptapeptide repeat kinase activity"/>
    <property type="evidence" value="ECO:0007669"/>
    <property type="project" value="UniProtKB-EC"/>
</dbReference>
<evidence type="ECO:0000259" key="10">
    <source>
        <dbReference type="PROSITE" id="PS50011"/>
    </source>
</evidence>